<dbReference type="InterPro" id="IPR029787">
    <property type="entry name" value="Nucleotide_cyclase"/>
</dbReference>
<keyword evidence="3" id="KW-1185">Reference proteome</keyword>
<gene>
    <name evidence="2" type="ORF">NVIE_026330</name>
</gene>
<accession>A0A060HV52</accession>
<organism evidence="2 3">
    <name type="scientific">Nitrososphaera viennensis EN76</name>
    <dbReference type="NCBI Taxonomy" id="926571"/>
    <lineage>
        <taxon>Archaea</taxon>
        <taxon>Nitrososphaerota</taxon>
        <taxon>Nitrososphaeria</taxon>
        <taxon>Nitrososphaerales</taxon>
        <taxon>Nitrososphaeraceae</taxon>
        <taxon>Nitrososphaera</taxon>
    </lineage>
</organism>
<evidence type="ECO:0000313" key="2">
    <source>
        <dbReference type="EMBL" id="AIC16902.1"/>
    </source>
</evidence>
<dbReference type="SUPFAM" id="SSF55073">
    <property type="entry name" value="Nucleotide cyclase"/>
    <property type="match status" value="1"/>
</dbReference>
<reference evidence="2 3" key="1">
    <citation type="journal article" date="2014" name="Int. J. Syst. Evol. Microbiol.">
        <title>Nitrososphaera viennensis gen. nov., sp. nov., an aerobic and mesophilic, ammonia-oxidizing archaeon from soil and a member of the archaeal phylum Thaumarchaeota.</title>
        <authorList>
            <person name="Stieglmeier M."/>
            <person name="Klingl A."/>
            <person name="Alves R.J."/>
            <person name="Rittmann S.K."/>
            <person name="Melcher M."/>
            <person name="Leisch N."/>
            <person name="Schleper C."/>
        </authorList>
    </citation>
    <scope>NUCLEOTIDE SEQUENCE [LARGE SCALE GENOMIC DNA]</scope>
    <source>
        <strain evidence="2">EN76</strain>
    </source>
</reference>
<dbReference type="GO" id="GO:0009190">
    <property type="term" value="P:cyclic nucleotide biosynthetic process"/>
    <property type="evidence" value="ECO:0007669"/>
    <property type="project" value="InterPro"/>
</dbReference>
<dbReference type="Gene3D" id="3.30.70.1230">
    <property type="entry name" value="Nucleotide cyclase"/>
    <property type="match status" value="1"/>
</dbReference>
<dbReference type="Proteomes" id="UP000027093">
    <property type="component" value="Chromosome"/>
</dbReference>
<proteinExistence type="predicted"/>
<dbReference type="CDD" id="cd07302">
    <property type="entry name" value="CHD"/>
    <property type="match status" value="1"/>
</dbReference>
<dbReference type="RefSeq" id="WP_075055562.1">
    <property type="nucleotide sequence ID" value="NZ_CP007536.1"/>
</dbReference>
<evidence type="ECO:0000313" key="3">
    <source>
        <dbReference type="Proteomes" id="UP000027093"/>
    </source>
</evidence>
<dbReference type="InterPro" id="IPR001054">
    <property type="entry name" value="A/G_cyclase"/>
</dbReference>
<dbReference type="OrthoDB" id="2830at2157"/>
<protein>
    <recommendedName>
        <fullName evidence="1">Guanylate cyclase domain-containing protein</fullName>
    </recommendedName>
</protein>
<dbReference type="GeneID" id="74947869"/>
<dbReference type="Pfam" id="PF00211">
    <property type="entry name" value="Guanylate_cyc"/>
    <property type="match status" value="1"/>
</dbReference>
<dbReference type="GO" id="GO:0035556">
    <property type="term" value="P:intracellular signal transduction"/>
    <property type="evidence" value="ECO:0007669"/>
    <property type="project" value="InterPro"/>
</dbReference>
<dbReference type="KEGG" id="nvn:NVIE_026330"/>
<dbReference type="EMBL" id="CP007536">
    <property type="protein sequence ID" value="AIC16902.1"/>
    <property type="molecule type" value="Genomic_DNA"/>
</dbReference>
<evidence type="ECO:0000259" key="1">
    <source>
        <dbReference type="PROSITE" id="PS50125"/>
    </source>
</evidence>
<dbReference type="HOGENOM" id="CLU_089864_0_0_2"/>
<feature type="domain" description="Guanylate cyclase" evidence="1">
    <location>
        <begin position="41"/>
        <end position="172"/>
    </location>
</feature>
<dbReference type="STRING" id="926571.NVIE_026330"/>
<dbReference type="PROSITE" id="PS50125">
    <property type="entry name" value="GUANYLATE_CYCLASE_2"/>
    <property type="match status" value="1"/>
</dbReference>
<dbReference type="AlphaFoldDB" id="A0A060HV52"/>
<sequence>MSNNDQYRTHIAAEAGAEHDTKEKQQIDLLLQFFSSTRNYCVGIVDMVGSTAATMKMAPDKVSRFYSIFLNGLAEVVSRNGAVVVKNIGDSLLYYFPATESGEALAFEQVLRCCFAMIEKGPQLNALLGEEGLPEIKYRISCEYGAVVVARMSTSSVNDIFGSPVNMCSKMNPLAPPCGVVIGQGLYEMTKNVPGYAFSEVKGAPMFSETGYSLYIVNMAQ</sequence>
<name>A0A060HV52_9ARCH</name>